<reference evidence="5 6" key="1">
    <citation type="journal article" date="2010" name="J. Bacteriol.">
        <title>The complete genome sequence of Croceibacter atlanticus HTCC2559T.</title>
        <authorList>
            <person name="Oh H.M."/>
            <person name="Kang I."/>
            <person name="Ferriera S."/>
            <person name="Giovannoni S.J."/>
            <person name="Cho J.C."/>
        </authorList>
    </citation>
    <scope>NUCLEOTIDE SEQUENCE [LARGE SCALE GENOMIC DNA]</scope>
    <source>
        <strain evidence="6">ATCC BAA-628 / HTCC2559 / KCTC 12090</strain>
    </source>
</reference>
<dbReference type="HOGENOM" id="CLU_044063_4_1_10"/>
<accession>A3U868</accession>
<dbReference type="GO" id="GO:0050661">
    <property type="term" value="F:NADP binding"/>
    <property type="evidence" value="ECO:0007669"/>
    <property type="project" value="TreeGrafter"/>
</dbReference>
<keyword evidence="6" id="KW-1185">Reference proteome</keyword>
<dbReference type="SUPFAM" id="SSF53223">
    <property type="entry name" value="Aminoacid dehydrogenase-like, N-terminal domain"/>
    <property type="match status" value="1"/>
</dbReference>
<dbReference type="RefSeq" id="WP_013187103.1">
    <property type="nucleotide sequence ID" value="NC_014230.1"/>
</dbReference>
<evidence type="ECO:0000256" key="1">
    <source>
        <dbReference type="ARBA" id="ARBA00004871"/>
    </source>
</evidence>
<feature type="domain" description="Shikimate dehydrogenase substrate binding N-terminal" evidence="4">
    <location>
        <begin position="8"/>
        <end position="89"/>
    </location>
</feature>
<gene>
    <name evidence="5" type="ordered locus">CA2559_06730</name>
</gene>
<evidence type="ECO:0000313" key="6">
    <source>
        <dbReference type="Proteomes" id="UP000002297"/>
    </source>
</evidence>
<dbReference type="AlphaFoldDB" id="A3U868"/>
<evidence type="ECO:0000256" key="3">
    <source>
        <dbReference type="ARBA" id="ARBA00023141"/>
    </source>
</evidence>
<evidence type="ECO:0000313" key="5">
    <source>
        <dbReference type="EMBL" id="EAP88435.1"/>
    </source>
</evidence>
<dbReference type="KEGG" id="cat:CA2559_06730"/>
<name>A3U868_CROAH</name>
<dbReference type="Pfam" id="PF08501">
    <property type="entry name" value="Shikimate_dh_N"/>
    <property type="match status" value="1"/>
</dbReference>
<dbReference type="GO" id="GO:0019632">
    <property type="term" value="P:shikimate metabolic process"/>
    <property type="evidence" value="ECO:0007669"/>
    <property type="project" value="TreeGrafter"/>
</dbReference>
<keyword evidence="3" id="KW-0057">Aromatic amino acid biosynthesis</keyword>
<dbReference type="GO" id="GO:0009423">
    <property type="term" value="P:chorismate biosynthetic process"/>
    <property type="evidence" value="ECO:0007669"/>
    <property type="project" value="TreeGrafter"/>
</dbReference>
<dbReference type="GO" id="GO:0005829">
    <property type="term" value="C:cytosol"/>
    <property type="evidence" value="ECO:0007669"/>
    <property type="project" value="TreeGrafter"/>
</dbReference>
<dbReference type="EMBL" id="CP002046">
    <property type="protein sequence ID" value="EAP88435.1"/>
    <property type="molecule type" value="Genomic_DNA"/>
</dbReference>
<evidence type="ECO:0000259" key="4">
    <source>
        <dbReference type="Pfam" id="PF08501"/>
    </source>
</evidence>
<dbReference type="Proteomes" id="UP000002297">
    <property type="component" value="Chromosome"/>
</dbReference>
<dbReference type="GO" id="GO:0009073">
    <property type="term" value="P:aromatic amino acid family biosynthetic process"/>
    <property type="evidence" value="ECO:0007669"/>
    <property type="project" value="UniProtKB-KW"/>
</dbReference>
<dbReference type="CDD" id="cd01065">
    <property type="entry name" value="NAD_bind_Shikimate_DH"/>
    <property type="match status" value="1"/>
</dbReference>
<dbReference type="PANTHER" id="PTHR21089:SF1">
    <property type="entry name" value="BIFUNCTIONAL 3-DEHYDROQUINATE DEHYDRATASE_SHIKIMATE DEHYDROGENASE, CHLOROPLASTIC"/>
    <property type="match status" value="1"/>
</dbReference>
<dbReference type="Gene3D" id="3.40.50.720">
    <property type="entry name" value="NAD(P)-binding Rossmann-like Domain"/>
    <property type="match status" value="1"/>
</dbReference>
<comment type="pathway">
    <text evidence="1">Metabolic intermediate biosynthesis; chorismate biosynthesis; chorismate from D-erythrose 4-phosphate and phosphoenolpyruvate: step 4/7.</text>
</comment>
<dbReference type="Gene3D" id="3.40.50.10860">
    <property type="entry name" value="Leucine Dehydrogenase, chain A, domain 1"/>
    <property type="match status" value="1"/>
</dbReference>
<keyword evidence="3" id="KW-0028">Amino-acid biosynthesis</keyword>
<evidence type="ECO:0000256" key="2">
    <source>
        <dbReference type="ARBA" id="ARBA00023002"/>
    </source>
</evidence>
<dbReference type="PANTHER" id="PTHR21089">
    <property type="entry name" value="SHIKIMATE DEHYDROGENASE"/>
    <property type="match status" value="1"/>
</dbReference>
<protein>
    <submittedName>
        <fullName evidence="5">Shikimate 5-dehydrogenase</fullName>
    </submittedName>
</protein>
<dbReference type="InterPro" id="IPR036291">
    <property type="entry name" value="NAD(P)-bd_dom_sf"/>
</dbReference>
<dbReference type="SUPFAM" id="SSF51735">
    <property type="entry name" value="NAD(P)-binding Rossmann-fold domains"/>
    <property type="match status" value="1"/>
</dbReference>
<dbReference type="InterPro" id="IPR022893">
    <property type="entry name" value="Shikimate_DH_fam"/>
</dbReference>
<proteinExistence type="predicted"/>
<organism evidence="5 6">
    <name type="scientific">Croceibacter atlanticus (strain ATCC BAA-628 / JCM 21780 / CIP 108009 / IAM 15332 / KCTC 12090 / HTCC2559)</name>
    <dbReference type="NCBI Taxonomy" id="216432"/>
    <lineage>
        <taxon>Bacteria</taxon>
        <taxon>Pseudomonadati</taxon>
        <taxon>Bacteroidota</taxon>
        <taxon>Flavobacteriia</taxon>
        <taxon>Flavobacteriales</taxon>
        <taxon>Flavobacteriaceae</taxon>
        <taxon>Croceibacter</taxon>
    </lineage>
</organism>
<dbReference type="InterPro" id="IPR013708">
    <property type="entry name" value="Shikimate_DH-bd_N"/>
</dbReference>
<keyword evidence="2" id="KW-0560">Oxidoreductase</keyword>
<dbReference type="eggNOG" id="COG0169">
    <property type="taxonomic scope" value="Bacteria"/>
</dbReference>
<dbReference type="GO" id="GO:0004764">
    <property type="term" value="F:shikimate 3-dehydrogenase (NADP+) activity"/>
    <property type="evidence" value="ECO:0007669"/>
    <property type="project" value="InterPro"/>
</dbReference>
<dbReference type="STRING" id="216432.CA2559_06730"/>
<sequence>MKTRKFGLLGKDIDYSFSRGYFSEKFKAEDLNATYENFDFQNIELVTTILNPSAQISGINITIPYKESIIPYLDELQEDAVNIGAVNTVKFEDGKSIGHNTDFYGFTKALKPHLKAHHKKALILGTGGASKAIAYSLKKLGINYVFVSRNPDFNEMSYHNLDEDIVRDYTLIINCTPLGTHPNIQQKPQIPYEGISEKHIMFDLIYNPSETAFLKQGKSKGATIVNGLKMLEFQAEKSWEIWNS</sequence>
<dbReference type="GeneID" id="89453125"/>
<dbReference type="InterPro" id="IPR046346">
    <property type="entry name" value="Aminoacid_DH-like_N_sf"/>
</dbReference>
<dbReference type="OrthoDB" id="9792692at2"/>